<organism evidence="1 2">
    <name type="scientific">Leptolyngbya boryana NIES-2135</name>
    <dbReference type="NCBI Taxonomy" id="1973484"/>
    <lineage>
        <taxon>Bacteria</taxon>
        <taxon>Bacillati</taxon>
        <taxon>Cyanobacteriota</taxon>
        <taxon>Cyanophyceae</taxon>
        <taxon>Leptolyngbyales</taxon>
        <taxon>Leptolyngbyaceae</taxon>
        <taxon>Leptolyngbya group</taxon>
        <taxon>Leptolyngbya</taxon>
    </lineage>
</organism>
<dbReference type="AlphaFoldDB" id="A0A1Z4JGM2"/>
<dbReference type="Proteomes" id="UP000217895">
    <property type="component" value="Chromosome"/>
</dbReference>
<sequence length="87" mass="10337">MSEMKETDLCHKAEAAKILQCHPDTLKRWRGKKLIENIHYVQRSPRSIRYVRPLIEDLAINWNNEAGHQRAIENYRAGLLSNRKKKR</sequence>
<dbReference type="EMBL" id="AP018203">
    <property type="protein sequence ID" value="BAY55906.1"/>
    <property type="molecule type" value="Genomic_DNA"/>
</dbReference>
<protein>
    <recommendedName>
        <fullName evidence="3">Helix-turn-helix domain-containing protein</fullName>
    </recommendedName>
</protein>
<name>A0A1Z4JGM2_LEPBY</name>
<evidence type="ECO:0000313" key="1">
    <source>
        <dbReference type="EMBL" id="BAY55906.1"/>
    </source>
</evidence>
<evidence type="ECO:0008006" key="3">
    <source>
        <dbReference type="Google" id="ProtNLM"/>
    </source>
</evidence>
<evidence type="ECO:0000313" key="2">
    <source>
        <dbReference type="Proteomes" id="UP000217895"/>
    </source>
</evidence>
<reference evidence="1 2" key="1">
    <citation type="submission" date="2017-06" db="EMBL/GenBank/DDBJ databases">
        <title>Genome sequencing of cyanobaciteial culture collection at National Institute for Environmental Studies (NIES).</title>
        <authorList>
            <person name="Hirose Y."/>
            <person name="Shimura Y."/>
            <person name="Fujisawa T."/>
            <person name="Nakamura Y."/>
            <person name="Kawachi M."/>
        </authorList>
    </citation>
    <scope>NUCLEOTIDE SEQUENCE [LARGE SCALE GENOMIC DNA]</scope>
    <source>
        <strain evidence="1 2">NIES-2135</strain>
    </source>
</reference>
<proteinExistence type="predicted"/>
<accession>A0A1Z4JGM2</accession>
<keyword evidence="2" id="KW-1185">Reference proteome</keyword>
<gene>
    <name evidence="1" type="ORF">NIES2135_27310</name>
</gene>